<keyword evidence="7" id="KW-1185">Reference proteome</keyword>
<dbReference type="RefSeq" id="WP_264778339.1">
    <property type="nucleotide sequence ID" value="NZ_AP026562.1"/>
</dbReference>
<sequence length="429" mass="44345">MPSPRRPTSLSAPAAYLIQEGVAALALALAFTVQAVYFVQGLGLSPFQLVLVGTVLELTCFLFEIPTGVVADVYSRRLSVILGFLGLGLSFVVIALVPTFAGVLAAQIVAGLGYTFLSGAQAAWLTDEVGEDRVGALFVRGAQAAAVGGIAGTLLSAGLGSVNLLLPIGVGAAVLGGLALGLALAMPERGFTPPPRGERSLWNAEGWRALGATFGDGVRVVRTRPVLRGLLAVALLFGASTEALDRLWQFHLLETFTLPRRWGLTDAAWFGLIALAGQLLGLLVTEGLRRRLHVETAPQAASWLARLTALGILAGLVFALAGQFWLALGAFLAGGVLRGLYGPVYTAWLNQGLDSRVRATVISIASQADALGQVAGGPAVGYLGTVSGVRVALAATALLRVPMLWLFLRSGSAPRGGPAPLSAEERAAG</sequence>
<feature type="transmembrane region" description="Helical" evidence="4">
    <location>
        <begin position="229"/>
        <end position="248"/>
    </location>
</feature>
<evidence type="ECO:0000256" key="3">
    <source>
        <dbReference type="ARBA" id="ARBA00023136"/>
    </source>
</evidence>
<dbReference type="PANTHER" id="PTHR23530:SF1">
    <property type="entry name" value="PERMEASE, MAJOR FACILITATOR SUPERFAMILY-RELATED"/>
    <property type="match status" value="1"/>
</dbReference>
<dbReference type="InterPro" id="IPR036259">
    <property type="entry name" value="MFS_trans_sf"/>
</dbReference>
<evidence type="ECO:0000256" key="2">
    <source>
        <dbReference type="ARBA" id="ARBA00022989"/>
    </source>
</evidence>
<feature type="transmembrane region" description="Helical" evidence="4">
    <location>
        <begin position="21"/>
        <end position="40"/>
    </location>
</feature>
<feature type="transmembrane region" description="Helical" evidence="4">
    <location>
        <begin position="103"/>
        <end position="125"/>
    </location>
</feature>
<dbReference type="PROSITE" id="PS50850">
    <property type="entry name" value="MFS"/>
    <property type="match status" value="1"/>
</dbReference>
<dbReference type="Proteomes" id="UP001064971">
    <property type="component" value="Plasmid pDAETH-2"/>
</dbReference>
<proteinExistence type="predicted"/>
<feature type="transmembrane region" description="Helical" evidence="4">
    <location>
        <begin position="268"/>
        <end position="288"/>
    </location>
</feature>
<name>A0ABM8AJJ7_9DEIO</name>
<feature type="domain" description="Major facilitator superfamily (MFS) profile" evidence="5">
    <location>
        <begin position="1"/>
        <end position="412"/>
    </location>
</feature>
<dbReference type="Gene3D" id="1.20.1250.20">
    <property type="entry name" value="MFS general substrate transporter like domains"/>
    <property type="match status" value="1"/>
</dbReference>
<dbReference type="PANTHER" id="PTHR23530">
    <property type="entry name" value="TRANSPORT PROTEIN-RELATED"/>
    <property type="match status" value="1"/>
</dbReference>
<evidence type="ECO:0000256" key="1">
    <source>
        <dbReference type="ARBA" id="ARBA00022692"/>
    </source>
</evidence>
<accession>A0ABM8AJJ7</accession>
<feature type="transmembrane region" description="Helical" evidence="4">
    <location>
        <begin position="309"/>
        <end position="333"/>
    </location>
</feature>
<organism evidence="6 7">
    <name type="scientific">Deinococcus aetherius</name>
    <dbReference type="NCBI Taxonomy" id="200252"/>
    <lineage>
        <taxon>Bacteria</taxon>
        <taxon>Thermotogati</taxon>
        <taxon>Deinococcota</taxon>
        <taxon>Deinococci</taxon>
        <taxon>Deinococcales</taxon>
        <taxon>Deinococcaceae</taxon>
        <taxon>Deinococcus</taxon>
    </lineage>
</organism>
<feature type="transmembrane region" description="Helical" evidence="4">
    <location>
        <begin position="137"/>
        <end position="158"/>
    </location>
</feature>
<keyword evidence="1 4" id="KW-0812">Transmembrane</keyword>
<evidence type="ECO:0000256" key="4">
    <source>
        <dbReference type="SAM" id="Phobius"/>
    </source>
</evidence>
<feature type="transmembrane region" description="Helical" evidence="4">
    <location>
        <begin position="164"/>
        <end position="186"/>
    </location>
</feature>
<dbReference type="SUPFAM" id="SSF103473">
    <property type="entry name" value="MFS general substrate transporter"/>
    <property type="match status" value="1"/>
</dbReference>
<dbReference type="InterPro" id="IPR011701">
    <property type="entry name" value="MFS"/>
</dbReference>
<feature type="transmembrane region" description="Helical" evidence="4">
    <location>
        <begin position="46"/>
        <end position="66"/>
    </location>
</feature>
<dbReference type="Pfam" id="PF07690">
    <property type="entry name" value="MFS_1"/>
    <property type="match status" value="1"/>
</dbReference>
<dbReference type="InterPro" id="IPR053160">
    <property type="entry name" value="MFS_DHA3_Transporter"/>
</dbReference>
<evidence type="ECO:0000313" key="6">
    <source>
        <dbReference type="EMBL" id="BDP43972.1"/>
    </source>
</evidence>
<keyword evidence="3 4" id="KW-0472">Membrane</keyword>
<geneLocation type="plasmid" evidence="6 7">
    <name>pDAETH-2</name>
</geneLocation>
<protein>
    <submittedName>
        <fullName evidence="6">Tetracycline efflux MFS transporter TetA(P)</fullName>
    </submittedName>
</protein>
<evidence type="ECO:0000313" key="7">
    <source>
        <dbReference type="Proteomes" id="UP001064971"/>
    </source>
</evidence>
<dbReference type="InterPro" id="IPR020846">
    <property type="entry name" value="MFS_dom"/>
</dbReference>
<feature type="transmembrane region" description="Helical" evidence="4">
    <location>
        <begin position="78"/>
        <end position="97"/>
    </location>
</feature>
<evidence type="ECO:0000259" key="5">
    <source>
        <dbReference type="PROSITE" id="PS50850"/>
    </source>
</evidence>
<reference evidence="6" key="1">
    <citation type="submission" date="2022-07" db="EMBL/GenBank/DDBJ databases">
        <title>Complete Genome Sequence of the Radioresistant Bacterium Deinococcus aetherius ST0316, Isolated from the Air Dust collected in Lower Stratosphere above Japan.</title>
        <authorList>
            <person name="Satoh K."/>
            <person name="Hagiwara K."/>
            <person name="Katsumata K."/>
            <person name="Kubo A."/>
            <person name="Yokobori S."/>
            <person name="Yamagishi A."/>
            <person name="Oono Y."/>
            <person name="Narumi I."/>
        </authorList>
    </citation>
    <scope>NUCLEOTIDE SEQUENCE</scope>
    <source>
        <strain evidence="6">ST0316</strain>
        <plasmid evidence="6">pDAETH-2</plasmid>
    </source>
</reference>
<keyword evidence="2 4" id="KW-1133">Transmembrane helix</keyword>
<dbReference type="EMBL" id="AP026562">
    <property type="protein sequence ID" value="BDP43972.1"/>
    <property type="molecule type" value="Genomic_DNA"/>
</dbReference>
<gene>
    <name evidence="6" type="ORF">DAETH_39410</name>
</gene>
<keyword evidence="6" id="KW-0614">Plasmid</keyword>